<sequence>LTTKPNPRLVQLHPVLSALVECHGSQCGFCTAGFIMSLFALYMSHNSYPGREGVIQALVVNLCRCTGYEPI</sequence>
<dbReference type="EMBL" id="JBAKAZ010000378">
    <property type="protein sequence ID" value="MEL0631046.1"/>
    <property type="molecule type" value="Genomic_DNA"/>
</dbReference>
<gene>
    <name evidence="2" type="ORF">V6256_15875</name>
</gene>
<dbReference type="PANTHER" id="PTHR45444">
    <property type="entry name" value="XANTHINE DEHYDROGENASE"/>
    <property type="match status" value="1"/>
</dbReference>
<feature type="domain" description="[2Fe-2S]-binding" evidence="1">
    <location>
        <begin position="11"/>
        <end position="71"/>
    </location>
</feature>
<organism evidence="2 3">
    <name type="scientific">Psychromonas aquatilis</name>
    <dbReference type="NCBI Taxonomy" id="2005072"/>
    <lineage>
        <taxon>Bacteria</taxon>
        <taxon>Pseudomonadati</taxon>
        <taxon>Pseudomonadota</taxon>
        <taxon>Gammaproteobacteria</taxon>
        <taxon>Alteromonadales</taxon>
        <taxon>Psychromonadaceae</taxon>
        <taxon>Psychromonas</taxon>
    </lineage>
</organism>
<feature type="non-terminal residue" evidence="2">
    <location>
        <position position="1"/>
    </location>
</feature>
<evidence type="ECO:0000313" key="3">
    <source>
        <dbReference type="Proteomes" id="UP001369082"/>
    </source>
</evidence>
<name>A0ABU9GUM8_9GAMM</name>
<dbReference type="SUPFAM" id="SSF47741">
    <property type="entry name" value="CO dehydrogenase ISP C-domain like"/>
    <property type="match status" value="1"/>
</dbReference>
<dbReference type="InterPro" id="IPR036884">
    <property type="entry name" value="2Fe-2S-bd_dom_sf"/>
</dbReference>
<evidence type="ECO:0000259" key="1">
    <source>
        <dbReference type="Pfam" id="PF01799"/>
    </source>
</evidence>
<proteinExistence type="predicted"/>
<dbReference type="PANTHER" id="PTHR45444:SF3">
    <property type="entry name" value="XANTHINE DEHYDROGENASE"/>
    <property type="match status" value="1"/>
</dbReference>
<keyword evidence="3" id="KW-1185">Reference proteome</keyword>
<dbReference type="InterPro" id="IPR016208">
    <property type="entry name" value="Ald_Oxase/xanthine_DH-like"/>
</dbReference>
<dbReference type="Gene3D" id="1.10.150.120">
    <property type="entry name" value="[2Fe-2S]-binding domain"/>
    <property type="match status" value="1"/>
</dbReference>
<comment type="caution">
    <text evidence="2">The sequence shown here is derived from an EMBL/GenBank/DDBJ whole genome shotgun (WGS) entry which is preliminary data.</text>
</comment>
<reference evidence="2 3" key="1">
    <citation type="submission" date="2024-02" db="EMBL/GenBank/DDBJ databases">
        <title>Bacteria isolated from the canopy kelp, Nereocystis luetkeana.</title>
        <authorList>
            <person name="Pfister C.A."/>
            <person name="Younker I.T."/>
            <person name="Light S.H."/>
        </authorList>
    </citation>
    <scope>NUCLEOTIDE SEQUENCE [LARGE SCALE GENOMIC DNA]</scope>
    <source>
        <strain evidence="2 3">TI.1.05</strain>
    </source>
</reference>
<evidence type="ECO:0000313" key="2">
    <source>
        <dbReference type="EMBL" id="MEL0631046.1"/>
    </source>
</evidence>
<protein>
    <submittedName>
        <fullName evidence="2">2Fe-2S iron-sulfur cluster-binding protein</fullName>
    </submittedName>
</protein>
<dbReference type="InterPro" id="IPR002888">
    <property type="entry name" value="2Fe-2S-bd"/>
</dbReference>
<dbReference type="RefSeq" id="WP_341599173.1">
    <property type="nucleotide sequence ID" value="NZ_JBAKAZ010000378.1"/>
</dbReference>
<dbReference type="Pfam" id="PF01799">
    <property type="entry name" value="Fer2_2"/>
    <property type="match status" value="1"/>
</dbReference>
<feature type="non-terminal residue" evidence="2">
    <location>
        <position position="71"/>
    </location>
</feature>
<accession>A0ABU9GUM8</accession>
<dbReference type="Proteomes" id="UP001369082">
    <property type="component" value="Unassembled WGS sequence"/>
</dbReference>